<sequence length="231" mass="25858">MAPRRLLLVGEGNFSFAAALSETLDPSTRLTATCLQRPADLAGSRLVRENLQRLRERGTEVRFGVDCTQLADAFELHDREFDRIYFNFPHCGRKAGVAKNRELLAKFFQSCADVLAEEGEVHVALCRGQGGTPADKPMREWHNSWQVVAMAALGGFILSDVHPFSCEAVSGYKCTGYRSQDKSFHVDGALNHVFTRSLPFEGLQPRISRIKLGDQWFSFLEPEVLVGKLNR</sequence>
<dbReference type="PANTHER" id="PTHR11538:SF26">
    <property type="entry name" value="FERREDOXIN-FOLD ANTICODON-BINDING DOMAIN-CONTAINING PROTEIN 1"/>
    <property type="match status" value="1"/>
</dbReference>
<dbReference type="Proteomes" id="UP000299084">
    <property type="component" value="Unassembled WGS sequence"/>
</dbReference>
<dbReference type="EMBL" id="JWIN03000033">
    <property type="protein sequence ID" value="KAB1254940.1"/>
    <property type="molecule type" value="Genomic_DNA"/>
</dbReference>
<dbReference type="Gene3D" id="3.40.50.150">
    <property type="entry name" value="Vaccinia Virus protein VP39"/>
    <property type="match status" value="1"/>
</dbReference>
<dbReference type="AlphaFoldDB" id="A0A5N4C7V9"/>
<dbReference type="GO" id="GO:0070475">
    <property type="term" value="P:rRNA base methylation"/>
    <property type="evidence" value="ECO:0007669"/>
    <property type="project" value="InterPro"/>
</dbReference>
<dbReference type="InterPro" id="IPR029063">
    <property type="entry name" value="SAM-dependent_MTases_sf"/>
</dbReference>
<keyword evidence="3" id="KW-1185">Reference proteome</keyword>
<organism evidence="2 3">
    <name type="scientific">Camelus dromedarius</name>
    <name type="common">Dromedary</name>
    <name type="synonym">Arabian camel</name>
    <dbReference type="NCBI Taxonomy" id="9838"/>
    <lineage>
        <taxon>Eukaryota</taxon>
        <taxon>Metazoa</taxon>
        <taxon>Chordata</taxon>
        <taxon>Craniata</taxon>
        <taxon>Vertebrata</taxon>
        <taxon>Euteleostomi</taxon>
        <taxon>Mammalia</taxon>
        <taxon>Eutheria</taxon>
        <taxon>Laurasiatheria</taxon>
        <taxon>Artiodactyla</taxon>
        <taxon>Tylopoda</taxon>
        <taxon>Camelidae</taxon>
        <taxon>Camelus</taxon>
    </lineage>
</organism>
<dbReference type="Pfam" id="PF10354">
    <property type="entry name" value="BMT5-like"/>
    <property type="match status" value="1"/>
</dbReference>
<comment type="caution">
    <text evidence="2">The sequence shown here is derived from an EMBL/GenBank/DDBJ whole genome shotgun (WGS) entry which is preliminary data.</text>
</comment>
<dbReference type="GO" id="GO:0005737">
    <property type="term" value="C:cytoplasm"/>
    <property type="evidence" value="ECO:0007669"/>
    <property type="project" value="TreeGrafter"/>
</dbReference>
<dbReference type="FunFam" id="3.40.50.150:FF:000361">
    <property type="entry name" value="Ferredoxin-fold anticodon-binding domain-containing protein 1 homolog"/>
    <property type="match status" value="1"/>
</dbReference>
<evidence type="ECO:0000259" key="1">
    <source>
        <dbReference type="Pfam" id="PF10354"/>
    </source>
</evidence>
<protein>
    <submittedName>
        <fullName evidence="2">Ferredoxin-fold anticodon-binding domain-containing protein 1</fullName>
    </submittedName>
</protein>
<reference evidence="2 3" key="1">
    <citation type="journal article" date="2019" name="Mol. Ecol. Resour.">
        <title>Improving Illumina assemblies with Hi-C and long reads: an example with the North African dromedary.</title>
        <authorList>
            <person name="Elbers J.P."/>
            <person name="Rogers M.F."/>
            <person name="Perelman P.L."/>
            <person name="Proskuryakova A.A."/>
            <person name="Serdyukova N.A."/>
            <person name="Johnson W.E."/>
            <person name="Horin P."/>
            <person name="Corander J."/>
            <person name="Murphy D."/>
            <person name="Burger P.A."/>
        </authorList>
    </citation>
    <scope>NUCLEOTIDE SEQUENCE [LARGE SCALE GENOMIC DNA]</scope>
    <source>
        <strain evidence="2">Drom800</strain>
        <tissue evidence="2">Blood</tissue>
    </source>
</reference>
<dbReference type="InterPro" id="IPR019446">
    <property type="entry name" value="BMT5-like"/>
</dbReference>
<dbReference type="SUPFAM" id="SSF53335">
    <property type="entry name" value="S-adenosyl-L-methionine-dependent methyltransferases"/>
    <property type="match status" value="1"/>
</dbReference>
<evidence type="ECO:0000313" key="3">
    <source>
        <dbReference type="Proteomes" id="UP000299084"/>
    </source>
</evidence>
<evidence type="ECO:0000313" key="2">
    <source>
        <dbReference type="EMBL" id="KAB1254940.1"/>
    </source>
</evidence>
<gene>
    <name evidence="2" type="ORF">Cadr_000028994</name>
</gene>
<dbReference type="GO" id="GO:0070042">
    <property type="term" value="F:rRNA (uridine-N3-)-methyltransferase activity"/>
    <property type="evidence" value="ECO:0007669"/>
    <property type="project" value="InterPro"/>
</dbReference>
<accession>A0A5N4C7V9</accession>
<proteinExistence type="predicted"/>
<feature type="domain" description="25S rRNA (uridine-N(3))-methyltransferase BMT5-like" evidence="1">
    <location>
        <begin position="7"/>
        <end position="175"/>
    </location>
</feature>
<dbReference type="PANTHER" id="PTHR11538">
    <property type="entry name" value="PHENYLALANYL-TRNA SYNTHETASE"/>
    <property type="match status" value="1"/>
</dbReference>
<name>A0A5N4C7V9_CAMDR</name>